<evidence type="ECO:0000313" key="1">
    <source>
        <dbReference type="EMBL" id="CAK1593547.1"/>
    </source>
</evidence>
<reference evidence="1 2" key="1">
    <citation type="submission" date="2023-11" db="EMBL/GenBank/DDBJ databases">
        <authorList>
            <person name="Hedman E."/>
            <person name="Englund M."/>
            <person name="Stromberg M."/>
            <person name="Nyberg Akerstrom W."/>
            <person name="Nylinder S."/>
            <person name="Jareborg N."/>
            <person name="Kallberg Y."/>
            <person name="Kronander E."/>
        </authorList>
    </citation>
    <scope>NUCLEOTIDE SEQUENCE [LARGE SCALE GENOMIC DNA]</scope>
</reference>
<accession>A0AAV1LH24</accession>
<dbReference type="EMBL" id="CAVLGL010000088">
    <property type="protein sequence ID" value="CAK1593547.1"/>
    <property type="molecule type" value="Genomic_DNA"/>
</dbReference>
<gene>
    <name evidence="1" type="ORF">PARMNEM_LOCUS13311</name>
</gene>
<sequence>MSLITGLDWREPWSDQLVSTFMKEIIKKDILVRIFKQGRNGPKHIKTCQNVALAEIARQFGLMNDLNNVMKIFIKLRFSLMSRMRRLIRRCVARGWPAERALLLAPKWLRVIETRIRLLPVAIKVMSVIFLSIVNKLPFRVGGPNEFHSEFTADFLQCKI</sequence>
<evidence type="ECO:0000313" key="2">
    <source>
        <dbReference type="Proteomes" id="UP001314205"/>
    </source>
</evidence>
<protein>
    <submittedName>
        <fullName evidence="1">Uncharacterized protein</fullName>
    </submittedName>
</protein>
<organism evidence="1 2">
    <name type="scientific">Parnassius mnemosyne</name>
    <name type="common">clouded apollo</name>
    <dbReference type="NCBI Taxonomy" id="213953"/>
    <lineage>
        <taxon>Eukaryota</taxon>
        <taxon>Metazoa</taxon>
        <taxon>Ecdysozoa</taxon>
        <taxon>Arthropoda</taxon>
        <taxon>Hexapoda</taxon>
        <taxon>Insecta</taxon>
        <taxon>Pterygota</taxon>
        <taxon>Neoptera</taxon>
        <taxon>Endopterygota</taxon>
        <taxon>Lepidoptera</taxon>
        <taxon>Glossata</taxon>
        <taxon>Ditrysia</taxon>
        <taxon>Papilionoidea</taxon>
        <taxon>Papilionidae</taxon>
        <taxon>Parnassiinae</taxon>
        <taxon>Parnassini</taxon>
        <taxon>Parnassius</taxon>
        <taxon>Driopa</taxon>
    </lineage>
</organism>
<name>A0AAV1LH24_9NEOP</name>
<dbReference type="Proteomes" id="UP001314205">
    <property type="component" value="Unassembled WGS sequence"/>
</dbReference>
<proteinExistence type="predicted"/>
<dbReference type="AlphaFoldDB" id="A0AAV1LH24"/>
<comment type="caution">
    <text evidence="1">The sequence shown here is derived from an EMBL/GenBank/DDBJ whole genome shotgun (WGS) entry which is preliminary data.</text>
</comment>
<keyword evidence="2" id="KW-1185">Reference proteome</keyword>